<dbReference type="InterPro" id="IPR009056">
    <property type="entry name" value="Cyt_c-like_dom"/>
</dbReference>
<dbReference type="RefSeq" id="WP_085083073.1">
    <property type="nucleotide sequence ID" value="NZ_FXAK01000001.1"/>
</dbReference>
<proteinExistence type="predicted"/>
<name>A0A1X7DXY3_9PROT</name>
<feature type="chain" id="PRO_5012959586" evidence="6">
    <location>
        <begin position="25"/>
        <end position="177"/>
    </location>
</feature>
<dbReference type="OrthoDB" id="335174at2"/>
<dbReference type="GO" id="GO:0009055">
    <property type="term" value="F:electron transfer activity"/>
    <property type="evidence" value="ECO:0007669"/>
    <property type="project" value="InterPro"/>
</dbReference>
<evidence type="ECO:0000313" key="9">
    <source>
        <dbReference type="Proteomes" id="UP000192936"/>
    </source>
</evidence>
<feature type="domain" description="Cytochrome c" evidence="7">
    <location>
        <begin position="73"/>
        <end position="158"/>
    </location>
</feature>
<gene>
    <name evidence="8" type="ORF">SAMN02982917_1148</name>
</gene>
<evidence type="ECO:0000256" key="5">
    <source>
        <dbReference type="SAM" id="MobiDB-lite"/>
    </source>
</evidence>
<feature type="region of interest" description="Disordered" evidence="5">
    <location>
        <begin position="25"/>
        <end position="71"/>
    </location>
</feature>
<dbReference type="PROSITE" id="PS51257">
    <property type="entry name" value="PROKAR_LIPOPROTEIN"/>
    <property type="match status" value="1"/>
</dbReference>
<dbReference type="PANTHER" id="PTHR40394">
    <property type="entry name" value="LIPOPROTEIN-RELATED"/>
    <property type="match status" value="1"/>
</dbReference>
<protein>
    <submittedName>
        <fullName evidence="8">Cytochrome C oxidase, cbb3-type, subunit III</fullName>
    </submittedName>
</protein>
<keyword evidence="3 4" id="KW-0408">Iron</keyword>
<dbReference type="GO" id="GO:0046872">
    <property type="term" value="F:metal ion binding"/>
    <property type="evidence" value="ECO:0007669"/>
    <property type="project" value="UniProtKB-KW"/>
</dbReference>
<organism evidence="8 9">
    <name type="scientific">Azospirillum oryzae</name>
    <dbReference type="NCBI Taxonomy" id="286727"/>
    <lineage>
        <taxon>Bacteria</taxon>
        <taxon>Pseudomonadati</taxon>
        <taxon>Pseudomonadota</taxon>
        <taxon>Alphaproteobacteria</taxon>
        <taxon>Rhodospirillales</taxon>
        <taxon>Azospirillaceae</taxon>
        <taxon>Azospirillum</taxon>
    </lineage>
</organism>
<evidence type="ECO:0000256" key="2">
    <source>
        <dbReference type="ARBA" id="ARBA00022723"/>
    </source>
</evidence>
<dbReference type="Proteomes" id="UP000192936">
    <property type="component" value="Unassembled WGS sequence"/>
</dbReference>
<evidence type="ECO:0000259" key="7">
    <source>
        <dbReference type="PROSITE" id="PS51007"/>
    </source>
</evidence>
<evidence type="ECO:0000256" key="1">
    <source>
        <dbReference type="ARBA" id="ARBA00022617"/>
    </source>
</evidence>
<keyword evidence="2 4" id="KW-0479">Metal-binding</keyword>
<keyword evidence="1 4" id="KW-0349">Heme</keyword>
<dbReference type="GO" id="GO:0020037">
    <property type="term" value="F:heme binding"/>
    <property type="evidence" value="ECO:0007669"/>
    <property type="project" value="InterPro"/>
</dbReference>
<dbReference type="SUPFAM" id="SSF46626">
    <property type="entry name" value="Cytochrome c"/>
    <property type="match status" value="1"/>
</dbReference>
<evidence type="ECO:0000256" key="4">
    <source>
        <dbReference type="PROSITE-ProRule" id="PRU00433"/>
    </source>
</evidence>
<reference evidence="8 9" key="1">
    <citation type="submission" date="2017-04" db="EMBL/GenBank/DDBJ databases">
        <authorList>
            <person name="Afonso C.L."/>
            <person name="Miller P.J."/>
            <person name="Scott M.A."/>
            <person name="Spackman E."/>
            <person name="Goraichik I."/>
            <person name="Dimitrov K.M."/>
            <person name="Suarez D.L."/>
            <person name="Swayne D.E."/>
        </authorList>
    </citation>
    <scope>NUCLEOTIDE SEQUENCE [LARGE SCALE GENOMIC DNA]</scope>
    <source>
        <strain evidence="8 9">A2P</strain>
    </source>
</reference>
<dbReference type="PANTHER" id="PTHR40394:SF2">
    <property type="entry name" value="QUINOL:CYTOCHROME C OXIDOREDUCTASE MEMBRANE PROTEIN"/>
    <property type="match status" value="1"/>
</dbReference>
<evidence type="ECO:0000313" key="8">
    <source>
        <dbReference type="EMBL" id="SMF23387.1"/>
    </source>
</evidence>
<dbReference type="AlphaFoldDB" id="A0A1X7DXY3"/>
<dbReference type="PROSITE" id="PS51007">
    <property type="entry name" value="CYTC"/>
    <property type="match status" value="1"/>
</dbReference>
<evidence type="ECO:0000256" key="3">
    <source>
        <dbReference type="ARBA" id="ARBA00023004"/>
    </source>
</evidence>
<keyword evidence="6" id="KW-0732">Signal</keyword>
<dbReference type="Gene3D" id="1.10.760.10">
    <property type="entry name" value="Cytochrome c-like domain"/>
    <property type="match status" value="1"/>
</dbReference>
<dbReference type="STRING" id="286727.SAMN02982917_1148"/>
<feature type="signal peptide" evidence="6">
    <location>
        <begin position="1"/>
        <end position="24"/>
    </location>
</feature>
<dbReference type="EMBL" id="FXAK01000001">
    <property type="protein sequence ID" value="SMF23387.1"/>
    <property type="molecule type" value="Genomic_DNA"/>
</dbReference>
<sequence length="177" mass="19374">MSRLLPIALLLGAAALLGACDNMAKQPSDKTWTPAEANPANADPGNRAWPPEPEPNTVAREDRSQPPPPLTPALLARGKERYEIYCTPCHGYLGDGDGMIVRRGFPHPPSFHSEVLRNAPTRHFYDVATNGWGAMYSYADRVAPDDRWAIAAYIRALQTSQNTAAAELPDDVRGKLR</sequence>
<dbReference type="Pfam" id="PF13442">
    <property type="entry name" value="Cytochrome_CBB3"/>
    <property type="match status" value="1"/>
</dbReference>
<evidence type="ECO:0000256" key="6">
    <source>
        <dbReference type="SAM" id="SignalP"/>
    </source>
</evidence>
<accession>A0A1X7DXY3</accession>
<dbReference type="InterPro" id="IPR036909">
    <property type="entry name" value="Cyt_c-like_dom_sf"/>
</dbReference>